<dbReference type="AlphaFoldDB" id="A0A7W5VIU1"/>
<sequence>MTRCTPDRPRATSSRRKASQPAPSSAEVTSRPRISRWPPALTAVATRTWTLMIRPPSRTFWVRASSVRVRNVSTCASSASAIS</sequence>
<dbReference type="Proteomes" id="UP000579945">
    <property type="component" value="Unassembled WGS sequence"/>
</dbReference>
<name>A0A7W5VIU1_9ACTN</name>
<accession>A0A7W5VIU1</accession>
<feature type="region of interest" description="Disordered" evidence="1">
    <location>
        <begin position="1"/>
        <end position="36"/>
    </location>
</feature>
<organism evidence="2 3">
    <name type="scientific">Nonomuraea dietziae</name>
    <dbReference type="NCBI Taxonomy" id="65515"/>
    <lineage>
        <taxon>Bacteria</taxon>
        <taxon>Bacillati</taxon>
        <taxon>Actinomycetota</taxon>
        <taxon>Actinomycetes</taxon>
        <taxon>Streptosporangiales</taxon>
        <taxon>Streptosporangiaceae</taxon>
        <taxon>Nonomuraea</taxon>
    </lineage>
</organism>
<feature type="compositionally biased region" description="Basic and acidic residues" evidence="1">
    <location>
        <begin position="1"/>
        <end position="10"/>
    </location>
</feature>
<dbReference type="EMBL" id="JACIBV010000002">
    <property type="protein sequence ID" value="MBB3732885.1"/>
    <property type="molecule type" value="Genomic_DNA"/>
</dbReference>
<reference evidence="2 3" key="1">
    <citation type="submission" date="2020-08" db="EMBL/GenBank/DDBJ databases">
        <title>Sequencing the genomes of 1000 actinobacteria strains.</title>
        <authorList>
            <person name="Klenk H.-P."/>
        </authorList>
    </citation>
    <scope>NUCLEOTIDE SEQUENCE [LARGE SCALE GENOMIC DNA]</scope>
    <source>
        <strain evidence="2 3">DSM 44320</strain>
    </source>
</reference>
<proteinExistence type="predicted"/>
<protein>
    <submittedName>
        <fullName evidence="2">Uncharacterized protein</fullName>
    </submittedName>
</protein>
<evidence type="ECO:0000256" key="1">
    <source>
        <dbReference type="SAM" id="MobiDB-lite"/>
    </source>
</evidence>
<keyword evidence="3" id="KW-1185">Reference proteome</keyword>
<evidence type="ECO:0000313" key="3">
    <source>
        <dbReference type="Proteomes" id="UP000579945"/>
    </source>
</evidence>
<comment type="caution">
    <text evidence="2">The sequence shown here is derived from an EMBL/GenBank/DDBJ whole genome shotgun (WGS) entry which is preliminary data.</text>
</comment>
<gene>
    <name evidence="2" type="ORF">FHR33_008832</name>
</gene>
<evidence type="ECO:0000313" key="2">
    <source>
        <dbReference type="EMBL" id="MBB3732885.1"/>
    </source>
</evidence>